<evidence type="ECO:0008006" key="6">
    <source>
        <dbReference type="Google" id="ProtNLM"/>
    </source>
</evidence>
<dbReference type="EMBL" id="CP071249">
    <property type="protein sequence ID" value="UUF04939.1"/>
    <property type="molecule type" value="Genomic_DNA"/>
</dbReference>
<protein>
    <recommendedName>
        <fullName evidence="6">DUF1146 domain-containing protein</fullName>
    </recommendedName>
</protein>
<dbReference type="Proteomes" id="UP001058072">
    <property type="component" value="Chromosome"/>
</dbReference>
<keyword evidence="1" id="KW-0812">Transmembrane</keyword>
<dbReference type="RefSeq" id="WP_055242809.1">
    <property type="nucleotide sequence ID" value="NZ_CP071249.1"/>
</dbReference>
<sequence>MNIQAYFMIIWYILMLPIVFKVLMSLRLEQLFKKGTGRQEIILLYMILTVSISKLFLGYFTDIFSLIKQIF</sequence>
<keyword evidence="4" id="KW-1185">Reference proteome</keyword>
<evidence type="ECO:0000256" key="1">
    <source>
        <dbReference type="SAM" id="Phobius"/>
    </source>
</evidence>
<dbReference type="EMBL" id="CP071250">
    <property type="protein sequence ID" value="UUF08499.1"/>
    <property type="molecule type" value="Genomic_DNA"/>
</dbReference>
<name>A0A9Q9CLA5_9FIRM</name>
<proteinExistence type="predicted"/>
<evidence type="ECO:0000313" key="2">
    <source>
        <dbReference type="EMBL" id="UUF04939.1"/>
    </source>
</evidence>
<dbReference type="Proteomes" id="UP001058016">
    <property type="component" value="Chromosome"/>
</dbReference>
<keyword evidence="1" id="KW-0472">Membrane</keyword>
<gene>
    <name evidence="2" type="ORF">J0J69_07200</name>
    <name evidence="3" type="ORF">J0J70_00135</name>
</gene>
<dbReference type="AlphaFoldDB" id="A0A9Q9CLA5"/>
<feature type="transmembrane region" description="Helical" evidence="1">
    <location>
        <begin position="6"/>
        <end position="23"/>
    </location>
</feature>
<evidence type="ECO:0000313" key="5">
    <source>
        <dbReference type="Proteomes" id="UP001058072"/>
    </source>
</evidence>
<reference evidence="3 4" key="1">
    <citation type="submission" date="2021-03" db="EMBL/GenBank/DDBJ databases">
        <title>Comparative Genomics and Metabolomics in the genus Turicibacter.</title>
        <authorList>
            <person name="Maki J."/>
            <person name="Looft T."/>
        </authorList>
    </citation>
    <scope>NUCLEOTIDE SEQUENCE</scope>
    <source>
        <strain evidence="3">ISU324</strain>
        <strain evidence="2 4">MMM721</strain>
    </source>
</reference>
<accession>A0A9Q9CLA5</accession>
<organism evidence="3 5">
    <name type="scientific">Turicibacter bilis</name>
    <dbReference type="NCBI Taxonomy" id="2735723"/>
    <lineage>
        <taxon>Bacteria</taxon>
        <taxon>Bacillati</taxon>
        <taxon>Bacillota</taxon>
        <taxon>Erysipelotrichia</taxon>
        <taxon>Erysipelotrichales</taxon>
        <taxon>Turicibacteraceae</taxon>
        <taxon>Turicibacter</taxon>
    </lineage>
</organism>
<evidence type="ECO:0000313" key="4">
    <source>
        <dbReference type="Proteomes" id="UP001058016"/>
    </source>
</evidence>
<evidence type="ECO:0000313" key="3">
    <source>
        <dbReference type="EMBL" id="UUF08499.1"/>
    </source>
</evidence>
<feature type="transmembrane region" description="Helical" evidence="1">
    <location>
        <begin position="43"/>
        <end position="67"/>
    </location>
</feature>
<keyword evidence="1" id="KW-1133">Transmembrane helix</keyword>